<dbReference type="Gene3D" id="1.10.1790.10">
    <property type="entry name" value="PRD domain"/>
    <property type="match status" value="2"/>
</dbReference>
<dbReference type="InterPro" id="IPR007737">
    <property type="entry name" value="Mga_HTH"/>
</dbReference>
<dbReference type="Pfam" id="PF08279">
    <property type="entry name" value="HTH_11"/>
    <property type="match status" value="1"/>
</dbReference>
<protein>
    <submittedName>
        <fullName evidence="8">PRD domain-containing protein</fullName>
    </submittedName>
</protein>
<name>A0A386PRX2_9LACO</name>
<dbReference type="SUPFAM" id="SSF52794">
    <property type="entry name" value="PTS system IIB component-like"/>
    <property type="match status" value="1"/>
</dbReference>
<dbReference type="Pfam" id="PF00874">
    <property type="entry name" value="PRD"/>
    <property type="match status" value="1"/>
</dbReference>
<dbReference type="InterPro" id="IPR011608">
    <property type="entry name" value="PRD"/>
</dbReference>
<dbReference type="InterPro" id="IPR013011">
    <property type="entry name" value="PTS_EIIB_2"/>
</dbReference>
<evidence type="ECO:0000256" key="4">
    <source>
        <dbReference type="ARBA" id="ARBA00023159"/>
    </source>
</evidence>
<keyword evidence="1" id="KW-0808">Transferase</keyword>
<dbReference type="InterPro" id="IPR013196">
    <property type="entry name" value="HTH_11"/>
</dbReference>
<keyword evidence="9" id="KW-1185">Reference proteome</keyword>
<feature type="domain" description="PRD" evidence="7">
    <location>
        <begin position="294"/>
        <end position="401"/>
    </location>
</feature>
<evidence type="ECO:0000259" key="7">
    <source>
        <dbReference type="PROSITE" id="PS51372"/>
    </source>
</evidence>
<keyword evidence="4" id="KW-0010">Activator</keyword>
<dbReference type="AlphaFoldDB" id="A0A386PRX2"/>
<dbReference type="Pfam" id="PF02302">
    <property type="entry name" value="PTS_IIB"/>
    <property type="match status" value="1"/>
</dbReference>
<dbReference type="InterPro" id="IPR036388">
    <property type="entry name" value="WH-like_DNA-bd_sf"/>
</dbReference>
<sequence length="496" mass="57423">MSIGEKEKAILEILSQEPGYLNSKDIAVKIGVSTRTIARYVKQINVESDVGCLVISEKGKGYALNYDNYLKAGLGVSKGSNYSPVERRNEILLRMLFNSPKFTSTDTLFEPYFVSETVSNMDLLSIKDKINKYNLKLIRKNRRVKISGLESSIRQAIIETINKTNVINLKDLKGEFPDLSSYDMEFIIRQLQVIELNLNSTIPYPYNINIFSHIYILINRYRKGVIDSKNEKEELTTSEKKIITINARLYEIAEKVINNLELYLHRYIPNIEKYYVLQYLISSRLFSESDDSTSYSKEVRSLTRNLIEEIGNEMNITIRESDIENELLGHIKPMLNRVSNHINIRNKLLQDIKIEYTDTFENVKRATNKIFKKSYHQKLSDDEIGFLTLYFAKYIEQHPKKINVLIMCASGVGTSELLKVKVKKYFPQLNIIDVVSLRQYENNQKEFNQVIDLIITTIGYKSKNDEKPVILVNAMFTPNDQARVEKLLKELEKVGN</sequence>
<evidence type="ECO:0000256" key="5">
    <source>
        <dbReference type="ARBA" id="ARBA00023163"/>
    </source>
</evidence>
<dbReference type="Pfam" id="PF05043">
    <property type="entry name" value="Mga"/>
    <property type="match status" value="1"/>
</dbReference>
<dbReference type="InterPro" id="IPR036095">
    <property type="entry name" value="PTS_EIIB-like_sf"/>
</dbReference>
<dbReference type="Proteomes" id="UP000267208">
    <property type="component" value="Chromosome"/>
</dbReference>
<dbReference type="CDD" id="cd05568">
    <property type="entry name" value="PTS_IIB_bgl_like"/>
    <property type="match status" value="1"/>
</dbReference>
<dbReference type="GO" id="GO:0006355">
    <property type="term" value="P:regulation of DNA-templated transcription"/>
    <property type="evidence" value="ECO:0007669"/>
    <property type="project" value="InterPro"/>
</dbReference>
<dbReference type="InterPro" id="IPR003501">
    <property type="entry name" value="PTS_EIIB_2/3"/>
</dbReference>
<dbReference type="PROSITE" id="PS51372">
    <property type="entry name" value="PRD_2"/>
    <property type="match status" value="2"/>
</dbReference>
<gene>
    <name evidence="8" type="ORF">D1B17_00370</name>
</gene>
<evidence type="ECO:0000313" key="9">
    <source>
        <dbReference type="Proteomes" id="UP000267208"/>
    </source>
</evidence>
<feature type="domain" description="PTS EIIB type-2" evidence="6">
    <location>
        <begin position="402"/>
        <end position="496"/>
    </location>
</feature>
<dbReference type="SUPFAM" id="SSF63520">
    <property type="entry name" value="PTS-regulatory domain, PRD"/>
    <property type="match status" value="2"/>
</dbReference>
<dbReference type="GO" id="GO:0008982">
    <property type="term" value="F:protein-N(PI)-phosphohistidine-sugar phosphotransferase activity"/>
    <property type="evidence" value="ECO:0007669"/>
    <property type="project" value="InterPro"/>
</dbReference>
<dbReference type="InterPro" id="IPR036634">
    <property type="entry name" value="PRD_sf"/>
</dbReference>
<dbReference type="KEGG" id="lzh:D1B17_00370"/>
<reference evidence="9" key="1">
    <citation type="submission" date="2018-08" db="EMBL/GenBank/DDBJ databases">
        <title>Genome of Lactobacillus sp. HBUAS52074.</title>
        <authorList>
            <person name="Guo Z."/>
            <person name="Zhang Z.D."/>
        </authorList>
    </citation>
    <scope>NUCLEOTIDE SEQUENCE [LARGE SCALE GENOMIC DNA]</scope>
    <source>
        <strain evidence="9">HBUAS52074</strain>
    </source>
</reference>
<evidence type="ECO:0000256" key="2">
    <source>
        <dbReference type="ARBA" id="ARBA00022737"/>
    </source>
</evidence>
<evidence type="ECO:0000256" key="3">
    <source>
        <dbReference type="ARBA" id="ARBA00023015"/>
    </source>
</evidence>
<dbReference type="OrthoDB" id="3239954at2"/>
<dbReference type="PROSITE" id="PS51099">
    <property type="entry name" value="PTS_EIIB_TYPE_2"/>
    <property type="match status" value="1"/>
</dbReference>
<dbReference type="Gene3D" id="1.10.10.10">
    <property type="entry name" value="Winged helix-like DNA-binding domain superfamily/Winged helix DNA-binding domain"/>
    <property type="match status" value="1"/>
</dbReference>
<dbReference type="GO" id="GO:0009401">
    <property type="term" value="P:phosphoenolpyruvate-dependent sugar phosphotransferase system"/>
    <property type="evidence" value="ECO:0007669"/>
    <property type="project" value="InterPro"/>
</dbReference>
<dbReference type="Gene3D" id="3.40.50.2300">
    <property type="match status" value="1"/>
</dbReference>
<feature type="domain" description="PRD" evidence="7">
    <location>
        <begin position="178"/>
        <end position="290"/>
    </location>
</feature>
<evidence type="ECO:0000313" key="8">
    <source>
        <dbReference type="EMBL" id="AYE37197.1"/>
    </source>
</evidence>
<dbReference type="InterPro" id="IPR050661">
    <property type="entry name" value="BglG_antiterminators"/>
</dbReference>
<evidence type="ECO:0000256" key="1">
    <source>
        <dbReference type="ARBA" id="ARBA00022679"/>
    </source>
</evidence>
<dbReference type="EMBL" id="CP031933">
    <property type="protein sequence ID" value="AYE37197.1"/>
    <property type="molecule type" value="Genomic_DNA"/>
</dbReference>
<dbReference type="PANTHER" id="PTHR30185">
    <property type="entry name" value="CRYPTIC BETA-GLUCOSIDE BGL OPERON ANTITERMINATOR"/>
    <property type="match status" value="1"/>
</dbReference>
<dbReference type="PANTHER" id="PTHR30185:SF18">
    <property type="entry name" value="TRANSCRIPTIONAL REGULATOR MTLR"/>
    <property type="match status" value="1"/>
</dbReference>
<keyword evidence="2" id="KW-0677">Repeat</keyword>
<evidence type="ECO:0000259" key="6">
    <source>
        <dbReference type="PROSITE" id="PS51099"/>
    </source>
</evidence>
<accession>A0A386PRX2</accession>
<dbReference type="RefSeq" id="WP_120141347.1">
    <property type="nucleotide sequence ID" value="NZ_CP031933.2"/>
</dbReference>
<proteinExistence type="predicted"/>
<organism evidence="8 9">
    <name type="scientific">Companilactobacillus zhachilii</name>
    <dbReference type="NCBI Taxonomy" id="2304606"/>
    <lineage>
        <taxon>Bacteria</taxon>
        <taxon>Bacillati</taxon>
        <taxon>Bacillota</taxon>
        <taxon>Bacilli</taxon>
        <taxon>Lactobacillales</taxon>
        <taxon>Lactobacillaceae</taxon>
        <taxon>Companilactobacillus</taxon>
    </lineage>
</organism>
<keyword evidence="3" id="KW-0805">Transcription regulation</keyword>
<keyword evidence="5" id="KW-0804">Transcription</keyword>